<dbReference type="STRING" id="945553.A0A0D2MYB4"/>
<dbReference type="AlphaFoldDB" id="A0A0D2MYB4"/>
<name>A0A0D2MYB4_HYPSF</name>
<gene>
    <name evidence="1" type="ORF">HYPSUDRAFT_120156</name>
</gene>
<evidence type="ECO:0000313" key="1">
    <source>
        <dbReference type="EMBL" id="KJA29083.1"/>
    </source>
</evidence>
<dbReference type="Proteomes" id="UP000054270">
    <property type="component" value="Unassembled WGS sequence"/>
</dbReference>
<dbReference type="OMA" id="IPSEAHR"/>
<dbReference type="OrthoDB" id="2730162at2759"/>
<organism evidence="1 2">
    <name type="scientific">Hypholoma sublateritium (strain FD-334 SS-4)</name>
    <dbReference type="NCBI Taxonomy" id="945553"/>
    <lineage>
        <taxon>Eukaryota</taxon>
        <taxon>Fungi</taxon>
        <taxon>Dikarya</taxon>
        <taxon>Basidiomycota</taxon>
        <taxon>Agaricomycotina</taxon>
        <taxon>Agaricomycetes</taxon>
        <taxon>Agaricomycetidae</taxon>
        <taxon>Agaricales</taxon>
        <taxon>Agaricineae</taxon>
        <taxon>Strophariaceae</taxon>
        <taxon>Hypholoma</taxon>
    </lineage>
</organism>
<evidence type="ECO:0000313" key="2">
    <source>
        <dbReference type="Proteomes" id="UP000054270"/>
    </source>
</evidence>
<keyword evidence="2" id="KW-1185">Reference proteome</keyword>
<accession>A0A0D2MYB4</accession>
<sequence>GKYSVEIGSNMFEFYNAELAPPAGIAGKNYSWAIHHEAHPHRYSVSWTISRSPDTPDRCHFFLARYGFCIHQAPNTLIVWIPSEAHRTSLPDACP</sequence>
<reference evidence="2" key="1">
    <citation type="submission" date="2014-04" db="EMBL/GenBank/DDBJ databases">
        <title>Evolutionary Origins and Diversification of the Mycorrhizal Mutualists.</title>
        <authorList>
            <consortium name="DOE Joint Genome Institute"/>
            <consortium name="Mycorrhizal Genomics Consortium"/>
            <person name="Kohler A."/>
            <person name="Kuo A."/>
            <person name="Nagy L.G."/>
            <person name="Floudas D."/>
            <person name="Copeland A."/>
            <person name="Barry K.W."/>
            <person name="Cichocki N."/>
            <person name="Veneault-Fourrey C."/>
            <person name="LaButti K."/>
            <person name="Lindquist E.A."/>
            <person name="Lipzen A."/>
            <person name="Lundell T."/>
            <person name="Morin E."/>
            <person name="Murat C."/>
            <person name="Riley R."/>
            <person name="Ohm R."/>
            <person name="Sun H."/>
            <person name="Tunlid A."/>
            <person name="Henrissat B."/>
            <person name="Grigoriev I.V."/>
            <person name="Hibbett D.S."/>
            <person name="Martin F."/>
        </authorList>
    </citation>
    <scope>NUCLEOTIDE SEQUENCE [LARGE SCALE GENOMIC DNA]</scope>
    <source>
        <strain evidence="2">FD-334 SS-4</strain>
    </source>
</reference>
<protein>
    <submittedName>
        <fullName evidence="1">Uncharacterized protein</fullName>
    </submittedName>
</protein>
<feature type="non-terminal residue" evidence="1">
    <location>
        <position position="95"/>
    </location>
</feature>
<feature type="non-terminal residue" evidence="1">
    <location>
        <position position="1"/>
    </location>
</feature>
<dbReference type="EMBL" id="KN817520">
    <property type="protein sequence ID" value="KJA29083.1"/>
    <property type="molecule type" value="Genomic_DNA"/>
</dbReference>
<proteinExistence type="predicted"/>